<evidence type="ECO:0000256" key="9">
    <source>
        <dbReference type="RuleBase" id="RU000461"/>
    </source>
</evidence>
<sequence length="353" mass="39287">MLLFHLHCVLTATYRFTAALTLRIAYGLDIVSEDDEYVKIAEQSAHVINNSGPPGGTPVDMFPFLQHMPSWFPGTHYASFARASRPAVKNMNDLPFEKVRQDLAAGVAAPSLTATELNRLERSESVGPEDIPDIKGAAAVIFGAGAETTWSTMLIFVLTMTLHPQVQKEAQDEIDQVVGHSRLPDFSDHDSLPYLECVVQEVLRWYPVASLAVPHRCMEDDIYLGMFIPKDATVIANLRGMSLDEKIYEKPHDFNPSRFMSKPAGNGEPFFDPAFGFGRRICPGRHLAYNSLWIVIATLLATSTISKALDENGHHVDVAPEFLYGIVSRPKDFPCRIQSRHDNVMELLSETES</sequence>
<dbReference type="PANTHER" id="PTHR46300:SF5">
    <property type="entry name" value="CYTOCHROME P450"/>
    <property type="match status" value="1"/>
</dbReference>
<feature type="signal peptide" evidence="10">
    <location>
        <begin position="1"/>
        <end position="19"/>
    </location>
</feature>
<keyword evidence="5 9" id="KW-0479">Metal-binding</keyword>
<comment type="cofactor">
    <cofactor evidence="1">
        <name>heme</name>
        <dbReference type="ChEBI" id="CHEBI:30413"/>
    </cofactor>
</comment>
<proteinExistence type="inferred from homology"/>
<dbReference type="Gene3D" id="1.10.630.10">
    <property type="entry name" value="Cytochrome P450"/>
    <property type="match status" value="1"/>
</dbReference>
<name>A0ABR3JDM8_9AGAR</name>
<comment type="caution">
    <text evidence="11">The sequence shown here is derived from an EMBL/GenBank/DDBJ whole genome shotgun (WGS) entry which is preliminary data.</text>
</comment>
<keyword evidence="4 9" id="KW-0349">Heme</keyword>
<dbReference type="SUPFAM" id="SSF48264">
    <property type="entry name" value="Cytochrome P450"/>
    <property type="match status" value="1"/>
</dbReference>
<evidence type="ECO:0000256" key="1">
    <source>
        <dbReference type="ARBA" id="ARBA00001971"/>
    </source>
</evidence>
<dbReference type="Proteomes" id="UP001556367">
    <property type="component" value="Unassembled WGS sequence"/>
</dbReference>
<evidence type="ECO:0000313" key="12">
    <source>
        <dbReference type="Proteomes" id="UP001556367"/>
    </source>
</evidence>
<feature type="chain" id="PRO_5045164165" description="Cytochrome P450" evidence="10">
    <location>
        <begin position="20"/>
        <end position="353"/>
    </location>
</feature>
<gene>
    <name evidence="11" type="ORF">HGRIS_004986</name>
</gene>
<evidence type="ECO:0000256" key="4">
    <source>
        <dbReference type="ARBA" id="ARBA00022617"/>
    </source>
</evidence>
<evidence type="ECO:0000256" key="8">
    <source>
        <dbReference type="ARBA" id="ARBA00023033"/>
    </source>
</evidence>
<keyword evidence="7 9" id="KW-0408">Iron</keyword>
<evidence type="ECO:0000256" key="3">
    <source>
        <dbReference type="ARBA" id="ARBA00010617"/>
    </source>
</evidence>
<evidence type="ECO:0000256" key="7">
    <source>
        <dbReference type="ARBA" id="ARBA00023004"/>
    </source>
</evidence>
<dbReference type="Pfam" id="PF00067">
    <property type="entry name" value="p450"/>
    <property type="match status" value="1"/>
</dbReference>
<evidence type="ECO:0000256" key="5">
    <source>
        <dbReference type="ARBA" id="ARBA00022723"/>
    </source>
</evidence>
<dbReference type="InterPro" id="IPR050364">
    <property type="entry name" value="Cytochrome_P450_fung"/>
</dbReference>
<accession>A0ABR3JDM8</accession>
<evidence type="ECO:0000256" key="6">
    <source>
        <dbReference type="ARBA" id="ARBA00023002"/>
    </source>
</evidence>
<dbReference type="PANTHER" id="PTHR46300">
    <property type="entry name" value="P450, PUTATIVE (EUROFUNG)-RELATED-RELATED"/>
    <property type="match status" value="1"/>
</dbReference>
<evidence type="ECO:0000313" key="11">
    <source>
        <dbReference type="EMBL" id="KAL0953804.1"/>
    </source>
</evidence>
<dbReference type="EMBL" id="JASNQZ010000008">
    <property type="protein sequence ID" value="KAL0953804.1"/>
    <property type="molecule type" value="Genomic_DNA"/>
</dbReference>
<dbReference type="PRINTS" id="PR00463">
    <property type="entry name" value="EP450I"/>
</dbReference>
<comment type="pathway">
    <text evidence="2">Secondary metabolite biosynthesis.</text>
</comment>
<protein>
    <recommendedName>
        <fullName evidence="13">Cytochrome P450</fullName>
    </recommendedName>
</protein>
<keyword evidence="8 9" id="KW-0503">Monooxygenase</keyword>
<dbReference type="PRINTS" id="PR00385">
    <property type="entry name" value="P450"/>
</dbReference>
<keyword evidence="12" id="KW-1185">Reference proteome</keyword>
<dbReference type="InterPro" id="IPR001128">
    <property type="entry name" value="Cyt_P450"/>
</dbReference>
<evidence type="ECO:0000256" key="10">
    <source>
        <dbReference type="SAM" id="SignalP"/>
    </source>
</evidence>
<evidence type="ECO:0008006" key="13">
    <source>
        <dbReference type="Google" id="ProtNLM"/>
    </source>
</evidence>
<comment type="similarity">
    <text evidence="3 9">Belongs to the cytochrome P450 family.</text>
</comment>
<dbReference type="PROSITE" id="PS00086">
    <property type="entry name" value="CYTOCHROME_P450"/>
    <property type="match status" value="1"/>
</dbReference>
<keyword evidence="6 9" id="KW-0560">Oxidoreductase</keyword>
<dbReference type="InterPro" id="IPR036396">
    <property type="entry name" value="Cyt_P450_sf"/>
</dbReference>
<organism evidence="11 12">
    <name type="scientific">Hohenbuehelia grisea</name>
    <dbReference type="NCBI Taxonomy" id="104357"/>
    <lineage>
        <taxon>Eukaryota</taxon>
        <taxon>Fungi</taxon>
        <taxon>Dikarya</taxon>
        <taxon>Basidiomycota</taxon>
        <taxon>Agaricomycotina</taxon>
        <taxon>Agaricomycetes</taxon>
        <taxon>Agaricomycetidae</taxon>
        <taxon>Agaricales</taxon>
        <taxon>Pleurotineae</taxon>
        <taxon>Pleurotaceae</taxon>
        <taxon>Hohenbuehelia</taxon>
    </lineage>
</organism>
<dbReference type="InterPro" id="IPR002401">
    <property type="entry name" value="Cyt_P450_E_grp-I"/>
</dbReference>
<keyword evidence="10" id="KW-0732">Signal</keyword>
<reference evidence="12" key="1">
    <citation type="submission" date="2024-06" db="EMBL/GenBank/DDBJ databases">
        <title>Multi-omics analyses provide insights into the biosynthesis of the anticancer antibiotic pleurotin in Hohenbuehelia grisea.</title>
        <authorList>
            <person name="Weaver J.A."/>
            <person name="Alberti F."/>
        </authorList>
    </citation>
    <scope>NUCLEOTIDE SEQUENCE [LARGE SCALE GENOMIC DNA]</scope>
    <source>
        <strain evidence="12">T-177</strain>
    </source>
</reference>
<dbReference type="InterPro" id="IPR017972">
    <property type="entry name" value="Cyt_P450_CS"/>
</dbReference>
<evidence type="ECO:0000256" key="2">
    <source>
        <dbReference type="ARBA" id="ARBA00005179"/>
    </source>
</evidence>